<evidence type="ECO:0000256" key="1">
    <source>
        <dbReference type="SAM" id="MobiDB-lite"/>
    </source>
</evidence>
<feature type="domain" description="BTB" evidence="2">
    <location>
        <begin position="45"/>
        <end position="114"/>
    </location>
</feature>
<protein>
    <recommendedName>
        <fullName evidence="2">BTB domain-containing protein</fullName>
    </recommendedName>
</protein>
<dbReference type="EMBL" id="CAJVCH010289701">
    <property type="protein sequence ID" value="CAG7785124.1"/>
    <property type="molecule type" value="Genomic_DNA"/>
</dbReference>
<feature type="compositionally biased region" description="Basic residues" evidence="1">
    <location>
        <begin position="489"/>
        <end position="501"/>
    </location>
</feature>
<feature type="region of interest" description="Disordered" evidence="1">
    <location>
        <begin position="449"/>
        <end position="501"/>
    </location>
</feature>
<dbReference type="Proteomes" id="UP000708208">
    <property type="component" value="Unassembled WGS sequence"/>
</dbReference>
<evidence type="ECO:0000313" key="3">
    <source>
        <dbReference type="EMBL" id="CAG7785124.1"/>
    </source>
</evidence>
<evidence type="ECO:0000313" key="4">
    <source>
        <dbReference type="Proteomes" id="UP000708208"/>
    </source>
</evidence>
<name>A0A8J2KHU3_9HEXA</name>
<sequence length="501" mass="57034">MDESIDSNDSLLPDGVYTRTYERMTTKSSLFENLLELQCQSNNFTDLRLSIGNIHFLIHRIVLFSCLTSSGLMTAIDTADKTVPIVISVPGRITPEDLTKIIRFLYLGEVLYLDESESDLKFALEWFGIRENQIIKVRKPYHKDFIQELAEKFRKYFVRYSENERDFLMDWECRTRPVLEAKRSQDANTSTSFSCQSGNLLYCDNQLCGRIFRENFEHEKSGCTFYSFKPLSRAPPGSVLHCPYCRKRFVKFLGETITLNRPNAGSSTFLADRGRSRKRSFEGSPIVPPVIAASSSSHISIDEGSGAPGCQDCRGNFTWPSPPQEKSLSFSGGIKCEICNISFGEATSTDEGLFKHYADQHDIKDSYDYVLYPEPKCRICSQKDQRKHPKESPQGFLHFMIKCKEHQKVSKKKPPKQLTQVHFNCDVPIPNPESTKWWLQIKSSVEIVKHEKRTRSASRGPPAGSSGTNKEKPGPSTSKPPLPKEPSPKPKKRCRKEAKVR</sequence>
<feature type="compositionally biased region" description="Low complexity" evidence="1">
    <location>
        <begin position="457"/>
        <end position="467"/>
    </location>
</feature>
<comment type="caution">
    <text evidence="3">The sequence shown here is derived from an EMBL/GenBank/DDBJ whole genome shotgun (WGS) entry which is preliminary data.</text>
</comment>
<reference evidence="3" key="1">
    <citation type="submission" date="2021-06" db="EMBL/GenBank/DDBJ databases">
        <authorList>
            <person name="Hodson N. C."/>
            <person name="Mongue J. A."/>
            <person name="Jaron S. K."/>
        </authorList>
    </citation>
    <scope>NUCLEOTIDE SEQUENCE</scope>
</reference>
<dbReference type="InterPro" id="IPR000210">
    <property type="entry name" value="BTB/POZ_dom"/>
</dbReference>
<evidence type="ECO:0000259" key="2">
    <source>
        <dbReference type="PROSITE" id="PS50097"/>
    </source>
</evidence>
<dbReference type="PROSITE" id="PS50097">
    <property type="entry name" value="BTB"/>
    <property type="match status" value="1"/>
</dbReference>
<keyword evidence="4" id="KW-1185">Reference proteome</keyword>
<organism evidence="3 4">
    <name type="scientific">Allacma fusca</name>
    <dbReference type="NCBI Taxonomy" id="39272"/>
    <lineage>
        <taxon>Eukaryota</taxon>
        <taxon>Metazoa</taxon>
        <taxon>Ecdysozoa</taxon>
        <taxon>Arthropoda</taxon>
        <taxon>Hexapoda</taxon>
        <taxon>Collembola</taxon>
        <taxon>Symphypleona</taxon>
        <taxon>Sminthuridae</taxon>
        <taxon>Allacma</taxon>
    </lineage>
</organism>
<dbReference type="AlphaFoldDB" id="A0A8J2KHU3"/>
<accession>A0A8J2KHU3</accession>
<gene>
    <name evidence="3" type="ORF">AFUS01_LOCUS23768</name>
</gene>
<proteinExistence type="predicted"/>